<keyword evidence="3" id="KW-1185">Reference proteome</keyword>
<proteinExistence type="predicted"/>
<comment type="caution">
    <text evidence="2">The sequence shown here is derived from an EMBL/GenBank/DDBJ whole genome shotgun (WGS) entry which is preliminary data.</text>
</comment>
<evidence type="ECO:0000259" key="1">
    <source>
        <dbReference type="Pfam" id="PF01400"/>
    </source>
</evidence>
<dbReference type="InterPro" id="IPR024079">
    <property type="entry name" value="MetalloPept_cat_dom_sf"/>
</dbReference>
<dbReference type="Proteomes" id="UP001279410">
    <property type="component" value="Unassembled WGS sequence"/>
</dbReference>
<accession>A0AAD3N9N2</accession>
<reference evidence="2" key="1">
    <citation type="submission" date="2022-08" db="EMBL/GenBank/DDBJ databases">
        <title>Genome sequencing of akame (Lates japonicus).</title>
        <authorList>
            <person name="Hashiguchi Y."/>
            <person name="Takahashi H."/>
        </authorList>
    </citation>
    <scope>NUCLEOTIDE SEQUENCE</scope>
    <source>
        <strain evidence="2">Kochi</strain>
    </source>
</reference>
<dbReference type="GO" id="GO:0004222">
    <property type="term" value="F:metalloendopeptidase activity"/>
    <property type="evidence" value="ECO:0007669"/>
    <property type="project" value="InterPro"/>
</dbReference>
<dbReference type="Pfam" id="PF01400">
    <property type="entry name" value="Astacin"/>
    <property type="match status" value="1"/>
</dbReference>
<evidence type="ECO:0000313" key="2">
    <source>
        <dbReference type="EMBL" id="GLD69118.1"/>
    </source>
</evidence>
<dbReference type="InterPro" id="IPR001506">
    <property type="entry name" value="Peptidase_M12A"/>
</dbReference>
<dbReference type="Gene3D" id="3.40.390.10">
    <property type="entry name" value="Collagenase (Catalytic Domain)"/>
    <property type="match status" value="1"/>
</dbReference>
<gene>
    <name evidence="2" type="ORF">AKAME5_002043100</name>
</gene>
<evidence type="ECO:0000313" key="3">
    <source>
        <dbReference type="Proteomes" id="UP001279410"/>
    </source>
</evidence>
<feature type="domain" description="Peptidase M12A" evidence="1">
    <location>
        <begin position="26"/>
        <end position="87"/>
    </location>
</feature>
<dbReference type="SUPFAM" id="SSF55486">
    <property type="entry name" value="Metalloproteases ('zincins'), catalytic domain"/>
    <property type="match status" value="1"/>
</dbReference>
<protein>
    <submittedName>
        <fullName evidence="2">High choriolytic enzyme 1-like protein</fullName>
    </submittedName>
</protein>
<name>A0AAD3N9N2_LATJO</name>
<dbReference type="AlphaFoldDB" id="A0AAD3N9N2"/>
<dbReference type="GO" id="GO:0006508">
    <property type="term" value="P:proteolysis"/>
    <property type="evidence" value="ECO:0007669"/>
    <property type="project" value="InterPro"/>
</dbReference>
<organism evidence="2 3">
    <name type="scientific">Lates japonicus</name>
    <name type="common">Japanese lates</name>
    <dbReference type="NCBI Taxonomy" id="270547"/>
    <lineage>
        <taxon>Eukaryota</taxon>
        <taxon>Metazoa</taxon>
        <taxon>Chordata</taxon>
        <taxon>Craniata</taxon>
        <taxon>Vertebrata</taxon>
        <taxon>Euteleostomi</taxon>
        <taxon>Actinopterygii</taxon>
        <taxon>Neopterygii</taxon>
        <taxon>Teleostei</taxon>
        <taxon>Neoteleostei</taxon>
        <taxon>Acanthomorphata</taxon>
        <taxon>Carangaria</taxon>
        <taxon>Carangaria incertae sedis</taxon>
        <taxon>Centropomidae</taxon>
        <taxon>Lates</taxon>
    </lineage>
</organism>
<dbReference type="EMBL" id="BRZM01000171">
    <property type="protein sequence ID" value="GLD69118.1"/>
    <property type="molecule type" value="Genomic_DNA"/>
</dbReference>
<sequence>MALLPQKTRLHEIRHHPYEFIPRSDFYRKQSRSDRDKYVRINWENIKEKHKKNFKKHNTHNLDTPSLLAHVHYGNIAPYWSRTKETMLRSQMHRLRSAENNQNTT</sequence>